<keyword evidence="2" id="KW-1185">Reference proteome</keyword>
<dbReference type="EMBL" id="CAXIEN010000454">
    <property type="protein sequence ID" value="CAL1298084.1"/>
    <property type="molecule type" value="Genomic_DNA"/>
</dbReference>
<accession>A0AAV2BRJ2</accession>
<protein>
    <recommendedName>
        <fullName evidence="3">Maturase K</fullName>
    </recommendedName>
</protein>
<gene>
    <name evidence="1" type="ORF">LARSCL_LOCUS20690</name>
</gene>
<reference evidence="1 2" key="1">
    <citation type="submission" date="2024-04" db="EMBL/GenBank/DDBJ databases">
        <authorList>
            <person name="Rising A."/>
            <person name="Reimegard J."/>
            <person name="Sonavane S."/>
            <person name="Akerstrom W."/>
            <person name="Nylinder S."/>
            <person name="Hedman E."/>
            <person name="Kallberg Y."/>
        </authorList>
    </citation>
    <scope>NUCLEOTIDE SEQUENCE [LARGE SCALE GENOMIC DNA]</scope>
</reference>
<feature type="non-terminal residue" evidence="1">
    <location>
        <position position="1"/>
    </location>
</feature>
<proteinExistence type="predicted"/>
<name>A0AAV2BRJ2_9ARAC</name>
<evidence type="ECO:0000313" key="2">
    <source>
        <dbReference type="Proteomes" id="UP001497382"/>
    </source>
</evidence>
<comment type="caution">
    <text evidence="1">The sequence shown here is derived from an EMBL/GenBank/DDBJ whole genome shotgun (WGS) entry which is preliminary data.</text>
</comment>
<organism evidence="1 2">
    <name type="scientific">Larinioides sclopetarius</name>
    <dbReference type="NCBI Taxonomy" id="280406"/>
    <lineage>
        <taxon>Eukaryota</taxon>
        <taxon>Metazoa</taxon>
        <taxon>Ecdysozoa</taxon>
        <taxon>Arthropoda</taxon>
        <taxon>Chelicerata</taxon>
        <taxon>Arachnida</taxon>
        <taxon>Araneae</taxon>
        <taxon>Araneomorphae</taxon>
        <taxon>Entelegynae</taxon>
        <taxon>Araneoidea</taxon>
        <taxon>Araneidae</taxon>
        <taxon>Larinioides</taxon>
    </lineage>
</organism>
<evidence type="ECO:0008006" key="3">
    <source>
        <dbReference type="Google" id="ProtNLM"/>
    </source>
</evidence>
<dbReference type="Proteomes" id="UP001497382">
    <property type="component" value="Unassembled WGS sequence"/>
</dbReference>
<dbReference type="AlphaFoldDB" id="A0AAV2BRJ2"/>
<evidence type="ECO:0000313" key="1">
    <source>
        <dbReference type="EMBL" id="CAL1298084.1"/>
    </source>
</evidence>
<sequence length="49" mass="5644">GYIHHTDRHFLKIVKSCSGAPKTCRSIKKRRSKIFAIPIFSSLIEESKK</sequence>